<dbReference type="AlphaFoldDB" id="A0A8H6ITD1"/>
<evidence type="ECO:0000313" key="1">
    <source>
        <dbReference type="EMBL" id="KAF6797054.1"/>
    </source>
</evidence>
<proteinExistence type="predicted"/>
<protein>
    <submittedName>
        <fullName evidence="1">Uncharacterized protein</fullName>
    </submittedName>
</protein>
<sequence length="69" mass="7794">MSVGPRVEELHLAIPADTFDCWAIGEEMVPYGFRDVAFWRPVYSFLPLSALKGYWIIRGHEVPLDSGPS</sequence>
<dbReference type="EMBL" id="WIGN01000358">
    <property type="protein sequence ID" value="KAF6797054.1"/>
    <property type="molecule type" value="Genomic_DNA"/>
</dbReference>
<comment type="caution">
    <text evidence="1">The sequence shown here is derived from an EMBL/GenBank/DDBJ whole genome shotgun (WGS) entry which is preliminary data.</text>
</comment>
<accession>A0A8H6ITD1</accession>
<evidence type="ECO:0000313" key="2">
    <source>
        <dbReference type="Proteomes" id="UP000652219"/>
    </source>
</evidence>
<dbReference type="Proteomes" id="UP000652219">
    <property type="component" value="Unassembled WGS sequence"/>
</dbReference>
<organism evidence="1 2">
    <name type="scientific">Colletotrichum sojae</name>
    <dbReference type="NCBI Taxonomy" id="2175907"/>
    <lineage>
        <taxon>Eukaryota</taxon>
        <taxon>Fungi</taxon>
        <taxon>Dikarya</taxon>
        <taxon>Ascomycota</taxon>
        <taxon>Pezizomycotina</taxon>
        <taxon>Sordariomycetes</taxon>
        <taxon>Hypocreomycetidae</taxon>
        <taxon>Glomerellales</taxon>
        <taxon>Glomerellaceae</taxon>
        <taxon>Colletotrichum</taxon>
        <taxon>Colletotrichum orchidearum species complex</taxon>
    </lineage>
</organism>
<gene>
    <name evidence="1" type="ORF">CSOJ01_13036</name>
</gene>
<reference evidence="1 2" key="1">
    <citation type="journal article" date="2020" name="Phytopathology">
        <title>Genome Sequence Resources of Colletotrichum truncatum, C. plurivorum, C. musicola, and C. sojae: Four Species Pathogenic to Soybean (Glycine max).</title>
        <authorList>
            <person name="Rogerio F."/>
            <person name="Boufleur T.R."/>
            <person name="Ciampi-Guillardi M."/>
            <person name="Sukno S.A."/>
            <person name="Thon M.R."/>
            <person name="Massola Junior N.S."/>
            <person name="Baroncelli R."/>
        </authorList>
    </citation>
    <scope>NUCLEOTIDE SEQUENCE [LARGE SCALE GENOMIC DNA]</scope>
    <source>
        <strain evidence="1 2">LFN0009</strain>
    </source>
</reference>
<name>A0A8H6ITD1_9PEZI</name>
<keyword evidence="2" id="KW-1185">Reference proteome</keyword>